<dbReference type="CDD" id="cd13777">
    <property type="entry name" value="Aar2_N"/>
    <property type="match status" value="1"/>
</dbReference>
<dbReference type="GO" id="GO:0000244">
    <property type="term" value="P:spliceosomal tri-snRNP complex assembly"/>
    <property type="evidence" value="ECO:0007669"/>
    <property type="project" value="TreeGrafter"/>
</dbReference>
<feature type="compositionally biased region" description="Basic and acidic residues" evidence="9">
    <location>
        <begin position="159"/>
        <end position="175"/>
    </location>
</feature>
<sequence>MDQQTARKLYEEGAIFVFLNVPEGTEFGIDMKSWNTGEKFRGVKMIPPGLHYIFYSAVSNTGDTAPRTGFFHNFRKGEVLVKKWDEVNECVSAEIVSDEEIVKLKENLRALDTFLGPYPYDIQERWKSLTSDLTDDLVKSLVPLSGYIQSALELESCSDADRPKGKKPDKDKQDSAEDSLPSDAKRLRTSGNMEDTLLPHLKAKVGTELRLTKFPEKNYPDGSTPADITKHSLDSSYVFEMVVSSYEKPGNIIGELQFCYICFLVGHSLEAFDQWKKIFSLFCSCETVIKKYRRLYNRFLSVIEAQVEEVPEEFLADIVTNNNFVYVKLRQLFRTIQGLEIDGEIKTKAERLKESLTDLYEWDFGHLESEDEDEAPVIVEVS</sequence>
<keyword evidence="13" id="KW-1185">Reference proteome</keyword>
<reference evidence="12 13" key="1">
    <citation type="submission" date="2019-01" db="EMBL/GenBank/DDBJ databases">
        <authorList>
            <person name="Sayadi A."/>
        </authorList>
    </citation>
    <scope>NUCLEOTIDE SEQUENCE [LARGE SCALE GENOMIC DNA]</scope>
</reference>
<feature type="domain" description="AAR2 N-terminal" evidence="11">
    <location>
        <begin position="12"/>
        <end position="143"/>
    </location>
</feature>
<evidence type="ECO:0000256" key="9">
    <source>
        <dbReference type="SAM" id="MobiDB-lite"/>
    </source>
</evidence>
<comment type="similarity">
    <text evidence="2">Belongs to the AAR2 family.</text>
</comment>
<evidence type="ECO:0000313" key="13">
    <source>
        <dbReference type="Proteomes" id="UP000410492"/>
    </source>
</evidence>
<dbReference type="AlphaFoldDB" id="A0A653CPS4"/>
<dbReference type="Gene3D" id="1.25.40.550">
    <property type="entry name" value="Aar2, C-terminal domain-like"/>
    <property type="match status" value="1"/>
</dbReference>
<keyword evidence="6" id="KW-0508">mRNA splicing</keyword>
<feature type="domain" description="AAR2 C-terminal" evidence="10">
    <location>
        <begin position="212"/>
        <end position="364"/>
    </location>
</feature>
<proteinExistence type="inferred from homology"/>
<evidence type="ECO:0000259" key="11">
    <source>
        <dbReference type="Pfam" id="PF20981"/>
    </source>
</evidence>
<dbReference type="InterPro" id="IPR033648">
    <property type="entry name" value="AAR2_C"/>
</dbReference>
<dbReference type="InterPro" id="IPR038514">
    <property type="entry name" value="AAR2_C_sf"/>
</dbReference>
<evidence type="ECO:0000313" key="12">
    <source>
        <dbReference type="EMBL" id="VEN49905.1"/>
    </source>
</evidence>
<gene>
    <name evidence="12" type="ORF">CALMAC_LOCUS10848</name>
</gene>
<name>A0A653CPS4_CALMS</name>
<organism evidence="12 13">
    <name type="scientific">Callosobruchus maculatus</name>
    <name type="common">Southern cowpea weevil</name>
    <name type="synonym">Pulse bruchid</name>
    <dbReference type="NCBI Taxonomy" id="64391"/>
    <lineage>
        <taxon>Eukaryota</taxon>
        <taxon>Metazoa</taxon>
        <taxon>Ecdysozoa</taxon>
        <taxon>Arthropoda</taxon>
        <taxon>Hexapoda</taxon>
        <taxon>Insecta</taxon>
        <taxon>Pterygota</taxon>
        <taxon>Neoptera</taxon>
        <taxon>Endopterygota</taxon>
        <taxon>Coleoptera</taxon>
        <taxon>Polyphaga</taxon>
        <taxon>Cucujiformia</taxon>
        <taxon>Chrysomeloidea</taxon>
        <taxon>Chrysomelidae</taxon>
        <taxon>Bruchinae</taxon>
        <taxon>Bruchini</taxon>
        <taxon>Callosobruchus</taxon>
    </lineage>
</organism>
<dbReference type="InterPro" id="IPR033647">
    <property type="entry name" value="Aar2_N"/>
</dbReference>
<evidence type="ECO:0000256" key="7">
    <source>
        <dbReference type="ARBA" id="ARBA00030625"/>
    </source>
</evidence>
<dbReference type="InterPro" id="IPR007946">
    <property type="entry name" value="AAR2"/>
</dbReference>
<keyword evidence="4" id="KW-0507">mRNA processing</keyword>
<accession>A0A653CPS4</accession>
<keyword evidence="5" id="KW-0747">Spliceosome</keyword>
<dbReference type="FunFam" id="2.60.34.20:FF:000001">
    <property type="entry name" value="protein AAR2 homolog"/>
    <property type="match status" value="1"/>
</dbReference>
<dbReference type="Pfam" id="PF20981">
    <property type="entry name" value="AAR2_1st"/>
    <property type="match status" value="1"/>
</dbReference>
<dbReference type="PANTHER" id="PTHR12689">
    <property type="entry name" value="A1 CISTRON SPLICING FACTOR AAR2-RELATED"/>
    <property type="match status" value="1"/>
</dbReference>
<dbReference type="Gene3D" id="2.60.34.20">
    <property type="match status" value="1"/>
</dbReference>
<dbReference type="CDD" id="cd13778">
    <property type="entry name" value="Aar2_C"/>
    <property type="match status" value="1"/>
</dbReference>
<dbReference type="EMBL" id="CAACVG010008457">
    <property type="protein sequence ID" value="VEN49905.1"/>
    <property type="molecule type" value="Genomic_DNA"/>
</dbReference>
<evidence type="ECO:0000256" key="1">
    <source>
        <dbReference type="ARBA" id="ARBA00003708"/>
    </source>
</evidence>
<evidence type="ECO:0000256" key="2">
    <source>
        <dbReference type="ARBA" id="ARBA00006281"/>
    </source>
</evidence>
<evidence type="ECO:0000256" key="6">
    <source>
        <dbReference type="ARBA" id="ARBA00023187"/>
    </source>
</evidence>
<dbReference type="Proteomes" id="UP000410492">
    <property type="component" value="Unassembled WGS sequence"/>
</dbReference>
<protein>
    <recommendedName>
        <fullName evidence="3">Protein AAR2 homolog</fullName>
    </recommendedName>
    <alternativeName>
        <fullName evidence="7">AAR2 splicing factor homolog</fullName>
    </alternativeName>
</protein>
<dbReference type="InterPro" id="IPR038516">
    <property type="entry name" value="AAR2_N_sf"/>
</dbReference>
<comment type="function">
    <text evidence="1">Component of the U5 snRNP complex that is required for spliceosome assembly and for pre-mRNA splicing.</text>
</comment>
<evidence type="ECO:0000256" key="8">
    <source>
        <dbReference type="ARBA" id="ARBA00047009"/>
    </source>
</evidence>
<dbReference type="GO" id="GO:0005681">
    <property type="term" value="C:spliceosomal complex"/>
    <property type="evidence" value="ECO:0007669"/>
    <property type="project" value="UniProtKB-KW"/>
</dbReference>
<dbReference type="PANTHER" id="PTHR12689:SF4">
    <property type="entry name" value="PROTEIN AAR2 HOMOLOG"/>
    <property type="match status" value="1"/>
</dbReference>
<feature type="region of interest" description="Disordered" evidence="9">
    <location>
        <begin position="158"/>
        <end position="188"/>
    </location>
</feature>
<evidence type="ECO:0000256" key="4">
    <source>
        <dbReference type="ARBA" id="ARBA00022664"/>
    </source>
</evidence>
<evidence type="ECO:0000256" key="3">
    <source>
        <dbReference type="ARBA" id="ARBA00016372"/>
    </source>
</evidence>
<comment type="subunit">
    <text evidence="8">Interacts with PRPF8 (via RNase H homology domain). Component of a U5 snRNP complex that contains PRPF8.</text>
</comment>
<dbReference type="Pfam" id="PF05282">
    <property type="entry name" value="AAR2"/>
    <property type="match status" value="1"/>
</dbReference>
<evidence type="ECO:0000259" key="10">
    <source>
        <dbReference type="Pfam" id="PF05282"/>
    </source>
</evidence>
<dbReference type="OrthoDB" id="201752at2759"/>
<evidence type="ECO:0000256" key="5">
    <source>
        <dbReference type="ARBA" id="ARBA00022728"/>
    </source>
</evidence>
<dbReference type="FunFam" id="1.25.40.550:FF:000001">
    <property type="entry name" value="AAR2 splicing factor homolog"/>
    <property type="match status" value="1"/>
</dbReference>